<evidence type="ECO:0008006" key="3">
    <source>
        <dbReference type="Google" id="ProtNLM"/>
    </source>
</evidence>
<dbReference type="EMBL" id="CP019344">
    <property type="protein sequence ID" value="ARN77233.1"/>
    <property type="molecule type" value="Genomic_DNA"/>
</dbReference>
<dbReference type="STRING" id="331648.BST97_04135"/>
<dbReference type="OrthoDB" id="1262821at2"/>
<sequence length="81" mass="9884">MGRFFINCDDASILSTRAHYNDLNSKERFRHNLHKSHCLKCRDFHKKNARFQRGINKLKWVKLTIEEKDRIRQRLLQAMKK</sequence>
<gene>
    <name evidence="1" type="ORF">BST97_04135</name>
</gene>
<dbReference type="RefSeq" id="WP_085766040.1">
    <property type="nucleotide sequence ID" value="NZ_CP019344.1"/>
</dbReference>
<accession>A0A1W6MI05</accession>
<evidence type="ECO:0000313" key="2">
    <source>
        <dbReference type="Proteomes" id="UP000193431"/>
    </source>
</evidence>
<keyword evidence="2" id="KW-1185">Reference proteome</keyword>
<organism evidence="1 2">
    <name type="scientific">Nonlabens spongiae</name>
    <dbReference type="NCBI Taxonomy" id="331648"/>
    <lineage>
        <taxon>Bacteria</taxon>
        <taxon>Pseudomonadati</taxon>
        <taxon>Bacteroidota</taxon>
        <taxon>Flavobacteriia</taxon>
        <taxon>Flavobacteriales</taxon>
        <taxon>Flavobacteriaceae</taxon>
        <taxon>Nonlabens</taxon>
    </lineage>
</organism>
<evidence type="ECO:0000313" key="1">
    <source>
        <dbReference type="EMBL" id="ARN77233.1"/>
    </source>
</evidence>
<protein>
    <recommendedName>
        <fullName evidence="3">Glycine dehydrogenase</fullName>
    </recommendedName>
</protein>
<dbReference type="Proteomes" id="UP000193431">
    <property type="component" value="Chromosome"/>
</dbReference>
<reference evidence="1 2" key="1">
    <citation type="submission" date="2016-11" db="EMBL/GenBank/DDBJ databases">
        <title>Trade-off between light-utilization and light-protection in marine flavobacteria.</title>
        <authorList>
            <person name="Kumagai Y."/>
        </authorList>
    </citation>
    <scope>NUCLEOTIDE SEQUENCE [LARGE SCALE GENOMIC DNA]</scope>
    <source>
        <strain evidence="1 2">JCM 13191</strain>
    </source>
</reference>
<proteinExistence type="predicted"/>
<name>A0A1W6MI05_9FLAO</name>
<dbReference type="AlphaFoldDB" id="A0A1W6MI05"/>